<sequence length="514" mass="56828">MLMCGFDGLLPSKEIECLIHKYHLGGIIYFRRNVSSIDQVHQLSVSLQQLAEKNSDIPLFISSDQEGGMVNRIDQGVTLIPGNMALGATGNSDLAYQAAYISGTELRAMGINMNLAPCLDVNNNLDNPVIGVRSFGDDGKFVGNMGTAMVDGYQAANVSAVVKHFPGHGDTQVDSHLFLPEITHDLNRLKEIELVPFKQAIKHGVDAVMTAHIMFPSLESERKPSTLSSNIVTGLLRKKLNFNGVVVTDCLEMNAISEKFGIAEGAVLAVEAGADIILVSHLFERQVIAYNAVLKSVQEGRISEHRINESANRIIKLKEKRDIGKYDIHFESSKIGLDSHQKIVQKITQKCVTLVKDNTHQLPLDISQKTLVIWPEDRLTSPVDDVGKQETSLGEILNLSITSLVEEKIHSNVTNEKIHQILNISSTFKQIVVATYDVKSFPKQIELIKMLSELCEKGKFKLITVAIRTPYDIQAYPEVKTFLACYENRPMMIEALAKVLLGEEQAVGKCPVKL</sequence>
<dbReference type="PANTHER" id="PTHR30480">
    <property type="entry name" value="BETA-HEXOSAMINIDASE-RELATED"/>
    <property type="match status" value="1"/>
</dbReference>
<protein>
    <submittedName>
        <fullName evidence="5">Beta-N-acetylhexosaminidase</fullName>
        <ecNumber evidence="5">3.2.1.52</ecNumber>
    </submittedName>
</protein>
<evidence type="ECO:0000256" key="2">
    <source>
        <dbReference type="ARBA" id="ARBA00022801"/>
    </source>
</evidence>
<proteinExistence type="inferred from homology"/>
<dbReference type="InterPro" id="IPR036962">
    <property type="entry name" value="Glyco_hydro_3_N_sf"/>
</dbReference>
<dbReference type="InterPro" id="IPR050226">
    <property type="entry name" value="NagZ_Beta-hexosaminidase"/>
</dbReference>
<dbReference type="GO" id="GO:0004563">
    <property type="term" value="F:beta-N-acetylhexosaminidase activity"/>
    <property type="evidence" value="ECO:0007669"/>
    <property type="project" value="UniProtKB-EC"/>
</dbReference>
<accession>A0A6N9PY76</accession>
<reference evidence="5 6" key="1">
    <citation type="submission" date="2019-01" db="EMBL/GenBank/DDBJ databases">
        <title>Chengkuizengella sp. nov., isolated from deep-sea sediment of East Pacific Ocean.</title>
        <authorList>
            <person name="Yang J."/>
            <person name="Lai Q."/>
            <person name="Shao Z."/>
        </authorList>
    </citation>
    <scope>NUCLEOTIDE SEQUENCE [LARGE SCALE GENOMIC DNA]</scope>
    <source>
        <strain evidence="5 6">YPA3-1-1</strain>
    </source>
</reference>
<name>A0A6N9PY76_9BACL</name>
<evidence type="ECO:0000313" key="5">
    <source>
        <dbReference type="EMBL" id="NBI27575.1"/>
    </source>
</evidence>
<comment type="similarity">
    <text evidence="1">Belongs to the glycosyl hydrolase 3 family.</text>
</comment>
<dbReference type="InterPro" id="IPR001764">
    <property type="entry name" value="Glyco_hydro_3_N"/>
</dbReference>
<dbReference type="Proteomes" id="UP000448943">
    <property type="component" value="Unassembled WGS sequence"/>
</dbReference>
<dbReference type="SUPFAM" id="SSF51445">
    <property type="entry name" value="(Trans)glycosidases"/>
    <property type="match status" value="1"/>
</dbReference>
<dbReference type="GO" id="GO:0005975">
    <property type="term" value="P:carbohydrate metabolic process"/>
    <property type="evidence" value="ECO:0007669"/>
    <property type="project" value="InterPro"/>
</dbReference>
<dbReference type="Gene3D" id="3.40.50.1700">
    <property type="entry name" value="Glycoside hydrolase family 3 C-terminal domain"/>
    <property type="match status" value="1"/>
</dbReference>
<keyword evidence="6" id="KW-1185">Reference proteome</keyword>
<dbReference type="InterPro" id="IPR036881">
    <property type="entry name" value="Glyco_hydro_3_C_sf"/>
</dbReference>
<comment type="caution">
    <text evidence="5">The sequence shown here is derived from an EMBL/GenBank/DDBJ whole genome shotgun (WGS) entry which is preliminary data.</text>
</comment>
<evidence type="ECO:0000259" key="4">
    <source>
        <dbReference type="Pfam" id="PF00933"/>
    </source>
</evidence>
<dbReference type="Gene3D" id="3.20.20.300">
    <property type="entry name" value="Glycoside hydrolase, family 3, N-terminal domain"/>
    <property type="match status" value="1"/>
</dbReference>
<feature type="domain" description="Glycoside hydrolase family 3 N-terminal" evidence="4">
    <location>
        <begin position="12"/>
        <end position="317"/>
    </location>
</feature>
<evidence type="ECO:0000256" key="3">
    <source>
        <dbReference type="ARBA" id="ARBA00023295"/>
    </source>
</evidence>
<evidence type="ECO:0000256" key="1">
    <source>
        <dbReference type="ARBA" id="ARBA00005336"/>
    </source>
</evidence>
<dbReference type="PANTHER" id="PTHR30480:SF16">
    <property type="entry name" value="GLYCOSIDE HYDROLASE FAMILY 3 DOMAIN PROTEIN"/>
    <property type="match status" value="1"/>
</dbReference>
<dbReference type="EC" id="3.2.1.52" evidence="5"/>
<dbReference type="OrthoDB" id="9805821at2"/>
<dbReference type="AlphaFoldDB" id="A0A6N9PY76"/>
<dbReference type="EMBL" id="SIJB01000004">
    <property type="protein sequence ID" value="NBI27575.1"/>
    <property type="molecule type" value="Genomic_DNA"/>
</dbReference>
<gene>
    <name evidence="5" type="primary">nagZ</name>
    <name evidence="5" type="ORF">ERL59_01150</name>
</gene>
<keyword evidence="2 5" id="KW-0378">Hydrolase</keyword>
<evidence type="ECO:0000313" key="6">
    <source>
        <dbReference type="Proteomes" id="UP000448943"/>
    </source>
</evidence>
<dbReference type="InterPro" id="IPR017853">
    <property type="entry name" value="GH"/>
</dbReference>
<organism evidence="5 6">
    <name type="scientific">Chengkuizengella marina</name>
    <dbReference type="NCBI Taxonomy" id="2507566"/>
    <lineage>
        <taxon>Bacteria</taxon>
        <taxon>Bacillati</taxon>
        <taxon>Bacillota</taxon>
        <taxon>Bacilli</taxon>
        <taxon>Bacillales</taxon>
        <taxon>Paenibacillaceae</taxon>
        <taxon>Chengkuizengella</taxon>
    </lineage>
</organism>
<dbReference type="NCBIfam" id="NF003740">
    <property type="entry name" value="PRK05337.1"/>
    <property type="match status" value="1"/>
</dbReference>
<dbReference type="GO" id="GO:0009254">
    <property type="term" value="P:peptidoglycan turnover"/>
    <property type="evidence" value="ECO:0007669"/>
    <property type="project" value="TreeGrafter"/>
</dbReference>
<keyword evidence="3 5" id="KW-0326">Glycosidase</keyword>
<dbReference type="Pfam" id="PF00933">
    <property type="entry name" value="Glyco_hydro_3"/>
    <property type="match status" value="1"/>
</dbReference>